<protein>
    <recommendedName>
        <fullName evidence="3">PKD family protein</fullName>
    </recommendedName>
</protein>
<name>A0ABS1R437_9SPHI</name>
<evidence type="ECO:0000313" key="2">
    <source>
        <dbReference type="Proteomes" id="UP000625283"/>
    </source>
</evidence>
<dbReference type="EMBL" id="JAERTY010000006">
    <property type="protein sequence ID" value="MBL1409468.1"/>
    <property type="molecule type" value="Genomic_DNA"/>
</dbReference>
<proteinExistence type="predicted"/>
<sequence length="501" mass="56515">MKYDIYSYVIATVILCSSCYKDKNNYNVEAINEAKITMEADSFSVMQLSELILSPEVKSSLHESDSYTYEWKIFGEKAKMSTTDAAAYSEVLANTKDLKETITTPPGKYTLLYTVTNRTNGVKSFKDIKLTVNSGFYQGLVVGYEKENRAELGFIRADNEVRYELIHTLNEKSELNGKLQSVNTLIVGLLKQMAVTTSTNTYLIDVDDFSVLKDKNSLFNTAPEDFMNSYLGGNKLYYNYDAPSDVYYINHGKVYADMGPDFGGSMAGMYSQAFYYAGGAYNLFPFLFNGDNGADIYFYDNLNGKFLKTGFNQRSLSDVSFVKDVDKFDPTKVKKTAISAMLGYDNKVYYIMQDGNAYYIYTMLQYKGNIASEAKLVNLAKVPEFAQARIFDARSDQQDIYYVVQNKLYLYNLASNAARVVLTLGDGEDIAGIHVYRSNMWQNSTDTNFNKRIYIATNKGDQGKVYQYGILADGSLSSNAEKEFNGFGKIVSITYRNPNEK</sequence>
<accession>A0ABS1R437</accession>
<organism evidence="1 2">
    <name type="scientific">Sphingobacterium faecale</name>
    <dbReference type="NCBI Taxonomy" id="2803775"/>
    <lineage>
        <taxon>Bacteria</taxon>
        <taxon>Pseudomonadati</taxon>
        <taxon>Bacteroidota</taxon>
        <taxon>Sphingobacteriia</taxon>
        <taxon>Sphingobacteriales</taxon>
        <taxon>Sphingobacteriaceae</taxon>
        <taxon>Sphingobacterium</taxon>
    </lineage>
</organism>
<dbReference type="Proteomes" id="UP000625283">
    <property type="component" value="Unassembled WGS sequence"/>
</dbReference>
<evidence type="ECO:0008006" key="3">
    <source>
        <dbReference type="Google" id="ProtNLM"/>
    </source>
</evidence>
<keyword evidence="2" id="KW-1185">Reference proteome</keyword>
<dbReference type="Pfam" id="PF16407">
    <property type="entry name" value="PKD_2"/>
    <property type="match status" value="1"/>
</dbReference>
<dbReference type="InterPro" id="IPR032183">
    <property type="entry name" value="PKD-like"/>
</dbReference>
<evidence type="ECO:0000313" key="1">
    <source>
        <dbReference type="EMBL" id="MBL1409468.1"/>
    </source>
</evidence>
<dbReference type="RefSeq" id="WP_202103226.1">
    <property type="nucleotide sequence ID" value="NZ_JAERTY010000006.1"/>
</dbReference>
<gene>
    <name evidence="1" type="ORF">JKG61_11960</name>
</gene>
<reference evidence="1 2" key="1">
    <citation type="submission" date="2021-01" db="EMBL/GenBank/DDBJ databases">
        <title>C459-1 draft genome sequence.</title>
        <authorList>
            <person name="Zhang X.-F."/>
        </authorList>
    </citation>
    <scope>NUCLEOTIDE SEQUENCE [LARGE SCALE GENOMIC DNA]</scope>
    <source>
        <strain evidence="2">C459-1</strain>
    </source>
</reference>
<comment type="caution">
    <text evidence="1">The sequence shown here is derived from an EMBL/GenBank/DDBJ whole genome shotgun (WGS) entry which is preliminary data.</text>
</comment>